<dbReference type="OrthoDB" id="2454247at2"/>
<dbReference type="Proteomes" id="UP000247416">
    <property type="component" value="Unassembled WGS sequence"/>
</dbReference>
<dbReference type="Pfam" id="PF11148">
    <property type="entry name" value="DUF2922"/>
    <property type="match status" value="1"/>
</dbReference>
<protein>
    <recommendedName>
        <fullName evidence="3">DUF2922 family protein</fullName>
    </recommendedName>
</protein>
<comment type="caution">
    <text evidence="1">The sequence shown here is derived from an EMBL/GenBank/DDBJ whole genome shotgun (WGS) entry which is preliminary data.</text>
</comment>
<reference evidence="1 2" key="1">
    <citation type="submission" date="2018-06" db="EMBL/GenBank/DDBJ databases">
        <title>Genomic Encyclopedia of Archaeal and Bacterial Type Strains, Phase II (KMG-II): from individual species to whole genera.</title>
        <authorList>
            <person name="Goeker M."/>
        </authorList>
    </citation>
    <scope>NUCLEOTIDE SEQUENCE [LARGE SCALE GENOMIC DNA]</scope>
    <source>
        <strain evidence="1 2">KACC 16626</strain>
    </source>
</reference>
<dbReference type="AlphaFoldDB" id="A0A318U5Z9"/>
<dbReference type="EMBL" id="QJTJ01000005">
    <property type="protein sequence ID" value="PYF07359.1"/>
    <property type="molecule type" value="Genomic_DNA"/>
</dbReference>
<accession>A0A318U5Z9</accession>
<dbReference type="InterPro" id="IPR021321">
    <property type="entry name" value="DUF2922"/>
</dbReference>
<proteinExistence type="predicted"/>
<evidence type="ECO:0000313" key="2">
    <source>
        <dbReference type="Proteomes" id="UP000247416"/>
    </source>
</evidence>
<organism evidence="1 2">
    <name type="scientific">Ureibacillus chungkukjangi</name>
    <dbReference type="NCBI Taxonomy" id="1202712"/>
    <lineage>
        <taxon>Bacteria</taxon>
        <taxon>Bacillati</taxon>
        <taxon>Bacillota</taxon>
        <taxon>Bacilli</taxon>
        <taxon>Bacillales</taxon>
        <taxon>Caryophanaceae</taxon>
        <taxon>Ureibacillus</taxon>
    </lineage>
</organism>
<dbReference type="RefSeq" id="WP_107933412.1">
    <property type="nucleotide sequence ID" value="NZ_CP085009.1"/>
</dbReference>
<evidence type="ECO:0008006" key="3">
    <source>
        <dbReference type="Google" id="ProtNLM"/>
    </source>
</evidence>
<evidence type="ECO:0000313" key="1">
    <source>
        <dbReference type="EMBL" id="PYF07359.1"/>
    </source>
</evidence>
<gene>
    <name evidence="1" type="ORF">BJ095_105149</name>
</gene>
<sequence length="75" mass="8303">MTQVLELKFDTANGKSMTLTVDNPKENLTGDEVENAMQEIISSNIFHNNGASLVAINQARIVERTVSEFEFTEGN</sequence>
<keyword evidence="2" id="KW-1185">Reference proteome</keyword>
<name>A0A318U5Z9_9BACL</name>